<evidence type="ECO:0000313" key="2">
    <source>
        <dbReference type="EMBL" id="SAL38487.1"/>
    </source>
</evidence>
<evidence type="ECO:0000256" key="1">
    <source>
        <dbReference type="SAM" id="Coils"/>
    </source>
</evidence>
<sequence length="132" mass="14907">MFPWMWIWCPIYHYPWSGAVAQKIDPETDWFFGAIPTKAGNGAVEAKAFNVASYGRQLGLISEVLLHLADSASIDQALADQSLRRLRELNQRIDELKADEASLTADALIAQLRRLKTDHPAEFERVRTLTLP</sequence>
<dbReference type="EMBL" id="FCOM02000004">
    <property type="protein sequence ID" value="SAL38487.1"/>
    <property type="molecule type" value="Genomic_DNA"/>
</dbReference>
<comment type="caution">
    <text evidence="2">The sequence shown here is derived from an EMBL/GenBank/DDBJ whole genome shotgun (WGS) entry which is preliminary data.</text>
</comment>
<feature type="coiled-coil region" evidence="1">
    <location>
        <begin position="79"/>
        <end position="118"/>
    </location>
</feature>
<dbReference type="Proteomes" id="UP000055019">
    <property type="component" value="Unassembled WGS sequence"/>
</dbReference>
<dbReference type="AlphaFoldDB" id="A0A158H2Z7"/>
<reference evidence="2" key="1">
    <citation type="submission" date="2016-01" db="EMBL/GenBank/DDBJ databases">
        <authorList>
            <person name="Peeters C."/>
        </authorList>
    </citation>
    <scope>NUCLEOTIDE SEQUENCE [LARGE SCALE GENOMIC DNA]</scope>
    <source>
        <strain evidence="2">LMG 29317</strain>
    </source>
</reference>
<accession>A0A158H2Z7</accession>
<dbReference type="RefSeq" id="WP_061146159.1">
    <property type="nucleotide sequence ID" value="NZ_FCOM02000004.1"/>
</dbReference>
<organism evidence="2 3">
    <name type="scientific">Caballeronia arvi</name>
    <dbReference type="NCBI Taxonomy" id="1777135"/>
    <lineage>
        <taxon>Bacteria</taxon>
        <taxon>Pseudomonadati</taxon>
        <taxon>Pseudomonadota</taxon>
        <taxon>Betaproteobacteria</taxon>
        <taxon>Burkholderiales</taxon>
        <taxon>Burkholderiaceae</taxon>
        <taxon>Caballeronia</taxon>
    </lineage>
</organism>
<name>A0A158H2Z7_9BURK</name>
<keyword evidence="1" id="KW-0175">Coiled coil</keyword>
<protein>
    <submittedName>
        <fullName evidence="2">Uncharacterized protein</fullName>
    </submittedName>
</protein>
<keyword evidence="3" id="KW-1185">Reference proteome</keyword>
<gene>
    <name evidence="2" type="ORF">AWB74_01534</name>
</gene>
<evidence type="ECO:0000313" key="3">
    <source>
        <dbReference type="Proteomes" id="UP000055019"/>
    </source>
</evidence>
<proteinExistence type="predicted"/>